<accession>A0A433XKR7</accession>
<dbReference type="Proteomes" id="UP000281547">
    <property type="component" value="Unassembled WGS sequence"/>
</dbReference>
<dbReference type="EMBL" id="RZNJ01000001">
    <property type="protein sequence ID" value="RUT34675.1"/>
    <property type="molecule type" value="Genomic_DNA"/>
</dbReference>
<protein>
    <submittedName>
        <fullName evidence="1">Carbon monoxide dehydrogenase</fullName>
    </submittedName>
</protein>
<reference evidence="1 2" key="1">
    <citation type="journal article" date="2016" name="Int. J. Syst. Evol. Microbiol.">
        <title>Arsenicitalea aurantiaca gen. nov., sp. nov., a new member of the family Hyphomicrobiaceae, isolated from high-arsenic sediment.</title>
        <authorList>
            <person name="Mu Y."/>
            <person name="Zhou L."/>
            <person name="Zeng X.C."/>
            <person name="Liu L."/>
            <person name="Pan Y."/>
            <person name="Chen X."/>
            <person name="Wang J."/>
            <person name="Li S."/>
            <person name="Li W.J."/>
            <person name="Wang Y."/>
        </authorList>
    </citation>
    <scope>NUCLEOTIDE SEQUENCE [LARGE SCALE GENOMIC DNA]</scope>
    <source>
        <strain evidence="1 2">42-50</strain>
    </source>
</reference>
<dbReference type="InterPro" id="IPR023393">
    <property type="entry name" value="START-like_dom_sf"/>
</dbReference>
<dbReference type="Pfam" id="PF06240">
    <property type="entry name" value="COXG"/>
    <property type="match status" value="1"/>
</dbReference>
<dbReference type="Gene3D" id="3.30.530.20">
    <property type="match status" value="1"/>
</dbReference>
<organism evidence="1 2">
    <name type="scientific">Arsenicitalea aurantiaca</name>
    <dbReference type="NCBI Taxonomy" id="1783274"/>
    <lineage>
        <taxon>Bacteria</taxon>
        <taxon>Pseudomonadati</taxon>
        <taxon>Pseudomonadota</taxon>
        <taxon>Alphaproteobacteria</taxon>
        <taxon>Hyphomicrobiales</taxon>
        <taxon>Devosiaceae</taxon>
        <taxon>Arsenicitalea</taxon>
    </lineage>
</organism>
<dbReference type="AlphaFoldDB" id="A0A433XKR7"/>
<keyword evidence="2" id="KW-1185">Reference proteome</keyword>
<dbReference type="SUPFAM" id="SSF55961">
    <property type="entry name" value="Bet v1-like"/>
    <property type="match status" value="1"/>
</dbReference>
<comment type="caution">
    <text evidence="1">The sequence shown here is derived from an EMBL/GenBank/DDBJ whole genome shotgun (WGS) entry which is preliminary data.</text>
</comment>
<dbReference type="CDD" id="cd05018">
    <property type="entry name" value="CoxG"/>
    <property type="match status" value="1"/>
</dbReference>
<gene>
    <name evidence="1" type="ORF">EMQ25_01555</name>
</gene>
<evidence type="ECO:0000313" key="1">
    <source>
        <dbReference type="EMBL" id="RUT34675.1"/>
    </source>
</evidence>
<proteinExistence type="predicted"/>
<dbReference type="InterPro" id="IPR010419">
    <property type="entry name" value="CO_DH_gsu"/>
</dbReference>
<name>A0A433XKR7_9HYPH</name>
<dbReference type="OrthoDB" id="9787428at2"/>
<dbReference type="PANTHER" id="PTHR38588">
    <property type="entry name" value="BLL0334 PROTEIN"/>
    <property type="match status" value="1"/>
</dbReference>
<dbReference type="PANTHER" id="PTHR38588:SF1">
    <property type="entry name" value="BLL0334 PROTEIN"/>
    <property type="match status" value="1"/>
</dbReference>
<evidence type="ECO:0000313" key="2">
    <source>
        <dbReference type="Proteomes" id="UP000281547"/>
    </source>
</evidence>
<dbReference type="RefSeq" id="WP_127186794.1">
    <property type="nucleotide sequence ID" value="NZ_RZNJ01000001.1"/>
</dbReference>
<sequence>MKLDLSGKEVINTSPERLWEALNSPDVLTRCIPGCKSMTETAPDHYDVLMELKVAAVGGTFEGKVALTEKQPPSTCNITVSGEGSLGNGTGKASFTITPEPDGASLLTYEGEGEIGGLVAGVGQRILKSVSKHLTGQFFKALRKECEASEAERKAG</sequence>